<comment type="caution">
    <text evidence="6">The sequence shown here is derived from an EMBL/GenBank/DDBJ whole genome shotgun (WGS) entry which is preliminary data.</text>
</comment>
<feature type="domain" description="Chitin-binding type-3" evidence="5">
    <location>
        <begin position="348"/>
        <end position="391"/>
    </location>
</feature>
<dbReference type="CDD" id="cd12215">
    <property type="entry name" value="ChiC_BD"/>
    <property type="match status" value="1"/>
</dbReference>
<dbReference type="InterPro" id="IPR003610">
    <property type="entry name" value="CBM5/12"/>
</dbReference>
<keyword evidence="4" id="KW-0378">Hydrolase</keyword>
<dbReference type="GO" id="GO:0004497">
    <property type="term" value="F:monooxygenase activity"/>
    <property type="evidence" value="ECO:0007669"/>
    <property type="project" value="UniProtKB-KW"/>
</dbReference>
<evidence type="ECO:0000259" key="5">
    <source>
        <dbReference type="SMART" id="SM00495"/>
    </source>
</evidence>
<dbReference type="CDD" id="cd21177">
    <property type="entry name" value="LPMO_AA10"/>
    <property type="match status" value="1"/>
</dbReference>
<evidence type="ECO:0000256" key="3">
    <source>
        <dbReference type="ARBA" id="ARBA00022729"/>
    </source>
</evidence>
<dbReference type="Pfam" id="PF02839">
    <property type="entry name" value="CBM_5_12"/>
    <property type="match status" value="1"/>
</dbReference>
<evidence type="ECO:0000256" key="4">
    <source>
        <dbReference type="ARBA" id="ARBA00022801"/>
    </source>
</evidence>
<dbReference type="RefSeq" id="WP_390193192.1">
    <property type="nucleotide sequence ID" value="NZ_JBHMEP010000002.1"/>
</dbReference>
<dbReference type="PANTHER" id="PTHR34823">
    <property type="entry name" value="GLCNAC-BINDING PROTEIN A"/>
    <property type="match status" value="1"/>
</dbReference>
<keyword evidence="6" id="KW-0560">Oxidoreductase</keyword>
<dbReference type="SUPFAM" id="SSF51055">
    <property type="entry name" value="Carbohydrate binding domain"/>
    <property type="match status" value="1"/>
</dbReference>
<dbReference type="SMART" id="SM00495">
    <property type="entry name" value="ChtBD3"/>
    <property type="match status" value="1"/>
</dbReference>
<dbReference type="Pfam" id="PF03067">
    <property type="entry name" value="LPMO_10"/>
    <property type="match status" value="1"/>
</dbReference>
<name>A0ABV5HPF8_9VIBR</name>
<dbReference type="PANTHER" id="PTHR34823:SF1">
    <property type="entry name" value="CHITIN-BINDING TYPE-4 DOMAIN-CONTAINING PROTEIN"/>
    <property type="match status" value="1"/>
</dbReference>
<dbReference type="InterPro" id="IPR041029">
    <property type="entry name" value="GbpA_2"/>
</dbReference>
<sequence length="391" mass="43452">MKQLYISSVLGAAVYAALSGVQVQAHGWVEFPSARQNICFLDGGFWDNTIPNAACQNAYDLSGAYPFVQRNEVSANVASYNDMDAVKAVVVDGQLCSAADPAKSGLNIPSPDWQKTAITLDENQQIELVFNATAVHNPSYWQFYLTTPNYDGFTPLTWNDLEQIGEAQNVEAGSDKKYRIKVTLPSQRTGDAVLLTRWQRVDPAGEGFYNCSDITFSADGDSSIPTVPTEPPVESQELTALGQFVETGFGPAEVGDTVRFRSFDRDGNEIRDLTMMISNTNLNTWGPELAAQFNQDNKGWVIGIWSESMQHYMFDSENLYANQVHAPDALFSYQLSLIKQDQPPTQVDNLWQADVIYDVGDVVIHDGQSWTAQWWTRGEEPGTTGQWGVWR</sequence>
<proteinExistence type="predicted"/>
<keyword evidence="7" id="KW-1185">Reference proteome</keyword>
<dbReference type="InterPro" id="IPR051024">
    <property type="entry name" value="GlcNAc_Chitin_IntDeg"/>
</dbReference>
<dbReference type="InterPro" id="IPR004302">
    <property type="entry name" value="Cellulose/chitin-bd_N"/>
</dbReference>
<evidence type="ECO:0000313" key="7">
    <source>
        <dbReference type="Proteomes" id="UP001589645"/>
    </source>
</evidence>
<dbReference type="InterPro" id="IPR036573">
    <property type="entry name" value="CBM_sf_5/12"/>
</dbReference>
<gene>
    <name evidence="6" type="ORF">ACFFUV_12640</name>
</gene>
<reference evidence="6 7" key="1">
    <citation type="submission" date="2024-09" db="EMBL/GenBank/DDBJ databases">
        <authorList>
            <person name="Sun Q."/>
            <person name="Mori K."/>
        </authorList>
    </citation>
    <scope>NUCLEOTIDE SEQUENCE [LARGE SCALE GENOMIC DNA]</scope>
    <source>
        <strain evidence="6 7">CECT 8064</strain>
    </source>
</reference>
<dbReference type="InterPro" id="IPR014756">
    <property type="entry name" value="Ig_E-set"/>
</dbReference>
<dbReference type="Gene3D" id="2.10.10.20">
    <property type="entry name" value="Carbohydrate-binding module superfamily 5/12"/>
    <property type="match status" value="1"/>
</dbReference>
<evidence type="ECO:0000313" key="6">
    <source>
        <dbReference type="EMBL" id="MFB9135812.1"/>
    </source>
</evidence>
<keyword evidence="1" id="KW-0964">Secreted</keyword>
<dbReference type="SUPFAM" id="SSF81296">
    <property type="entry name" value="E set domains"/>
    <property type="match status" value="1"/>
</dbReference>
<protein>
    <submittedName>
        <fullName evidence="6">Lytic polysaccharide monooxygenase</fullName>
    </submittedName>
</protein>
<dbReference type="Gene3D" id="3.30.70.2150">
    <property type="match status" value="1"/>
</dbReference>
<keyword evidence="6" id="KW-0503">Monooxygenase</keyword>
<organism evidence="6 7">
    <name type="scientific">Vibrio olivae</name>
    <dbReference type="NCBI Taxonomy" id="1243002"/>
    <lineage>
        <taxon>Bacteria</taxon>
        <taxon>Pseudomonadati</taxon>
        <taxon>Pseudomonadota</taxon>
        <taxon>Gammaproteobacteria</taxon>
        <taxon>Vibrionales</taxon>
        <taxon>Vibrionaceae</taxon>
        <taxon>Vibrio</taxon>
    </lineage>
</organism>
<accession>A0ABV5HPF8</accession>
<dbReference type="Proteomes" id="UP001589645">
    <property type="component" value="Unassembled WGS sequence"/>
</dbReference>
<dbReference type="Gene3D" id="2.70.50.50">
    <property type="entry name" value="chitin-binding protein cbp21"/>
    <property type="match status" value="1"/>
</dbReference>
<evidence type="ECO:0000256" key="2">
    <source>
        <dbReference type="ARBA" id="ARBA00022669"/>
    </source>
</evidence>
<evidence type="ECO:0000256" key="1">
    <source>
        <dbReference type="ARBA" id="ARBA00022525"/>
    </source>
</evidence>
<keyword evidence="2" id="KW-0147">Chitin-binding</keyword>
<dbReference type="Pfam" id="PF18416">
    <property type="entry name" value="GbpA_2"/>
    <property type="match status" value="1"/>
</dbReference>
<keyword evidence="3" id="KW-0732">Signal</keyword>
<dbReference type="EMBL" id="JBHMEP010000002">
    <property type="protein sequence ID" value="MFB9135812.1"/>
    <property type="molecule type" value="Genomic_DNA"/>
</dbReference>